<reference evidence="1" key="1">
    <citation type="submission" date="2021-03" db="EMBL/GenBank/DDBJ databases">
        <title>Evolutionary priming and transition to the ectomycorrhizal habit in an iconic lineage of mushroom-forming fungi: is preadaptation a requirement?</title>
        <authorList>
            <consortium name="DOE Joint Genome Institute"/>
            <person name="Looney B.P."/>
            <person name="Miyauchi S."/>
            <person name="Morin E."/>
            <person name="Drula E."/>
            <person name="Courty P.E."/>
            <person name="Chicoki N."/>
            <person name="Fauchery L."/>
            <person name="Kohler A."/>
            <person name="Kuo A."/>
            <person name="LaButti K."/>
            <person name="Pangilinan J."/>
            <person name="Lipzen A."/>
            <person name="Riley R."/>
            <person name="Andreopoulos W."/>
            <person name="He G."/>
            <person name="Johnson J."/>
            <person name="Barry K.W."/>
            <person name="Grigoriev I.V."/>
            <person name="Nagy L."/>
            <person name="Hibbett D."/>
            <person name="Henrissat B."/>
            <person name="Matheny P.B."/>
            <person name="Labbe J."/>
            <person name="Martin A.F."/>
        </authorList>
    </citation>
    <scope>NUCLEOTIDE SEQUENCE</scope>
    <source>
        <strain evidence="1">BPL698</strain>
    </source>
</reference>
<organism evidence="1 2">
    <name type="scientific">Russula earlei</name>
    <dbReference type="NCBI Taxonomy" id="71964"/>
    <lineage>
        <taxon>Eukaryota</taxon>
        <taxon>Fungi</taxon>
        <taxon>Dikarya</taxon>
        <taxon>Basidiomycota</taxon>
        <taxon>Agaricomycotina</taxon>
        <taxon>Agaricomycetes</taxon>
        <taxon>Russulales</taxon>
        <taxon>Russulaceae</taxon>
        <taxon>Russula</taxon>
    </lineage>
</organism>
<gene>
    <name evidence="1" type="ORF">F5148DRAFT_1287262</name>
</gene>
<evidence type="ECO:0000313" key="1">
    <source>
        <dbReference type="EMBL" id="KAI9458962.1"/>
    </source>
</evidence>
<protein>
    <submittedName>
        <fullName evidence="1">Uncharacterized protein</fullName>
    </submittedName>
</protein>
<dbReference type="Proteomes" id="UP001207468">
    <property type="component" value="Unassembled WGS sequence"/>
</dbReference>
<sequence length="637" mass="72207">MSKFSIRIGKAKPSTSHQISPEPSSGPDMQVEADGEILLLYWIRGTREGSSIRMKRNQIVGDLLTEIRNRSPNVFSSTDESEIDMYKVHIPYSRETQTQTTVDEIPLEDEDPLWITDVLSDVFPEKPSLKYIHIIVKINVSHRFGQEPPILVELTNDDAVAFFKLPDARSFERLTNEHLSNNKIWECREVEVPQALRDFRAHLTRKRYVANVDADLISSLQQTTNLFSEFFEVGPIPAGTDEYEIVSSNELVHYISIFHNPEISLFENFSDKNEAHVRALLLNFLDMIKKVGGRHGFGKAWPHHLVVETTNDKKVHKYTPKSDFCMLIGNIPHLILEVASEPSERDKYRLLLQASCLARILNKLRTPNAIPVIVMALCIDNSFRAVQYLLQPDELTTKYINQTYDLRIAEQCFRFVFQLYNFASQAKRANGTLLNPDGRLQAAKDKINAYRLDTITSKGKGHKREREDDTSDNRRPPAPGGAQDCFDNVSVHKNLAAAGYEVEEVNVGGLTLLTPLKPSMRPATSRSGLSVVLKILSDSSGDELEFLQYLNGIKEPANRTIPLLEVIRLDIGKQVIVLPWRSPLHEVLLFRRCPGPDDVVSLCAQFIEGVSFLHNHKVAHRDLKPGNIVVDLKHRLP</sequence>
<dbReference type="EMBL" id="JAGFNK010000204">
    <property type="protein sequence ID" value="KAI9458962.1"/>
    <property type="molecule type" value="Genomic_DNA"/>
</dbReference>
<evidence type="ECO:0000313" key="2">
    <source>
        <dbReference type="Proteomes" id="UP001207468"/>
    </source>
</evidence>
<comment type="caution">
    <text evidence="1">The sequence shown here is derived from an EMBL/GenBank/DDBJ whole genome shotgun (WGS) entry which is preliminary data.</text>
</comment>
<keyword evidence="2" id="KW-1185">Reference proteome</keyword>
<accession>A0ACC0U2P7</accession>
<name>A0ACC0U2P7_9AGAM</name>
<proteinExistence type="predicted"/>